<evidence type="ECO:0000313" key="2">
    <source>
        <dbReference type="Proteomes" id="UP000230177"/>
    </source>
</evidence>
<dbReference type="EMBL" id="PFOE01000060">
    <property type="protein sequence ID" value="PIZ67990.1"/>
    <property type="molecule type" value="Genomic_DNA"/>
</dbReference>
<gene>
    <name evidence="1" type="ORF">COY13_02020</name>
</gene>
<name>A0A2M7U9U6_9BACT</name>
<organism evidence="1 2">
    <name type="scientific">Candidatus Roizmanbacteria bacterium CG_4_10_14_0_2_um_filter_36_35</name>
    <dbReference type="NCBI Taxonomy" id="1974822"/>
    <lineage>
        <taxon>Bacteria</taxon>
        <taxon>Candidatus Roizmaniibacteriota</taxon>
    </lineage>
</organism>
<dbReference type="AlphaFoldDB" id="A0A2M7U9U6"/>
<accession>A0A2M7U9U6</accession>
<evidence type="ECO:0000313" key="1">
    <source>
        <dbReference type="EMBL" id="PIZ67990.1"/>
    </source>
</evidence>
<dbReference type="Proteomes" id="UP000230177">
    <property type="component" value="Unassembled WGS sequence"/>
</dbReference>
<reference evidence="2" key="1">
    <citation type="submission" date="2017-09" db="EMBL/GenBank/DDBJ databases">
        <title>Depth-based differentiation of microbial function through sediment-hosted aquifers and enrichment of novel symbionts in the deep terrestrial subsurface.</title>
        <authorList>
            <person name="Probst A.J."/>
            <person name="Ladd B."/>
            <person name="Jarett J.K."/>
            <person name="Geller-Mcgrath D.E."/>
            <person name="Sieber C.M.K."/>
            <person name="Emerson J.B."/>
            <person name="Anantharaman K."/>
            <person name="Thomas B.C."/>
            <person name="Malmstrom R."/>
            <person name="Stieglmeier M."/>
            <person name="Klingl A."/>
            <person name="Woyke T."/>
            <person name="Ryan C.M."/>
            <person name="Banfield J.F."/>
        </authorList>
    </citation>
    <scope>NUCLEOTIDE SEQUENCE [LARGE SCALE GENOMIC DNA]</scope>
</reference>
<sequence>MNKKLSTIININEIHSICKEYFEDNKIEFSEEKFEEFLKFLEIDFYDWVKENIRQFYNRKKE</sequence>
<comment type="caution">
    <text evidence="1">The sequence shown here is derived from an EMBL/GenBank/DDBJ whole genome shotgun (WGS) entry which is preliminary data.</text>
</comment>
<protein>
    <submittedName>
        <fullName evidence="1">Uncharacterized protein</fullName>
    </submittedName>
</protein>
<proteinExistence type="predicted"/>